<protein>
    <recommendedName>
        <fullName evidence="10">Carboxylic ester hydrolase</fullName>
        <ecNumber evidence="10">3.1.1.-</ecNumber>
    </recommendedName>
</protein>
<dbReference type="Pfam" id="PF07519">
    <property type="entry name" value="Tannase"/>
    <property type="match status" value="2"/>
</dbReference>
<dbReference type="GO" id="GO:0046872">
    <property type="term" value="F:metal ion binding"/>
    <property type="evidence" value="ECO:0007669"/>
    <property type="project" value="UniProtKB-KW"/>
</dbReference>
<evidence type="ECO:0000256" key="7">
    <source>
        <dbReference type="ARBA" id="ARBA00022837"/>
    </source>
</evidence>
<keyword evidence="3" id="KW-0119">Carbohydrate metabolism</keyword>
<dbReference type="GO" id="GO:0030600">
    <property type="term" value="F:feruloyl esterase activity"/>
    <property type="evidence" value="ECO:0007669"/>
    <property type="project" value="UniProtKB-EC"/>
</dbReference>
<dbReference type="InterPro" id="IPR011118">
    <property type="entry name" value="Tannase/feruloyl_esterase"/>
</dbReference>
<keyword evidence="4" id="KW-0479">Metal-binding</keyword>
<evidence type="ECO:0000256" key="4">
    <source>
        <dbReference type="ARBA" id="ARBA00022723"/>
    </source>
</evidence>
<gene>
    <name evidence="11" type="ORF">PSFLO_05229</name>
</gene>
<keyword evidence="7" id="KW-0106">Calcium</keyword>
<keyword evidence="5 10" id="KW-0732">Signal</keyword>
<evidence type="ECO:0000256" key="2">
    <source>
        <dbReference type="ARBA" id="ARBA00022487"/>
    </source>
</evidence>
<dbReference type="OrthoDB" id="3039123at2759"/>
<keyword evidence="2" id="KW-0719">Serine esterase</keyword>
<dbReference type="Proteomes" id="UP000323386">
    <property type="component" value="Unassembled WGS sequence"/>
</dbReference>
<evidence type="ECO:0000256" key="1">
    <source>
        <dbReference type="ARBA" id="ARBA00006249"/>
    </source>
</evidence>
<accession>A0A5C3F5H9</accession>
<dbReference type="InterPro" id="IPR029058">
    <property type="entry name" value="AB_hydrolase_fold"/>
</dbReference>
<comment type="similarity">
    <text evidence="1 10">Belongs to the tannase family.</text>
</comment>
<feature type="chain" id="PRO_5023156060" description="Carboxylic ester hydrolase" evidence="10">
    <location>
        <begin position="21"/>
        <end position="521"/>
    </location>
</feature>
<keyword evidence="3" id="KW-0624">Polysaccharide degradation</keyword>
<dbReference type="SUPFAM" id="SSF53474">
    <property type="entry name" value="alpha/beta-Hydrolases"/>
    <property type="match status" value="1"/>
</dbReference>
<keyword evidence="8" id="KW-1015">Disulfide bond</keyword>
<feature type="signal peptide" evidence="10">
    <location>
        <begin position="1"/>
        <end position="20"/>
    </location>
</feature>
<reference evidence="11 12" key="1">
    <citation type="submission" date="2018-03" db="EMBL/GenBank/DDBJ databases">
        <authorList>
            <person name="Guldener U."/>
        </authorList>
    </citation>
    <scope>NUCLEOTIDE SEQUENCE [LARGE SCALE GENOMIC DNA]</scope>
    <source>
        <strain evidence="11 12">DAOM196992</strain>
    </source>
</reference>
<organism evidence="11 12">
    <name type="scientific">Pseudozyma flocculosa</name>
    <dbReference type="NCBI Taxonomy" id="84751"/>
    <lineage>
        <taxon>Eukaryota</taxon>
        <taxon>Fungi</taxon>
        <taxon>Dikarya</taxon>
        <taxon>Basidiomycota</taxon>
        <taxon>Ustilaginomycotina</taxon>
        <taxon>Ustilaginomycetes</taxon>
        <taxon>Ustilaginales</taxon>
        <taxon>Ustilaginaceae</taxon>
        <taxon>Pseudozyma</taxon>
    </lineage>
</organism>
<evidence type="ECO:0000313" key="11">
    <source>
        <dbReference type="EMBL" id="SPO39748.1"/>
    </source>
</evidence>
<dbReference type="AlphaFoldDB" id="A0A5C3F5H9"/>
<keyword evidence="12" id="KW-1185">Reference proteome</keyword>
<evidence type="ECO:0000313" key="12">
    <source>
        <dbReference type="Proteomes" id="UP000323386"/>
    </source>
</evidence>
<keyword evidence="6 10" id="KW-0378">Hydrolase</keyword>
<evidence type="ECO:0000256" key="8">
    <source>
        <dbReference type="ARBA" id="ARBA00023157"/>
    </source>
</evidence>
<evidence type="ECO:0000256" key="3">
    <source>
        <dbReference type="ARBA" id="ARBA00022651"/>
    </source>
</evidence>
<keyword evidence="3" id="KW-0858">Xylan degradation</keyword>
<proteinExistence type="inferred from homology"/>
<evidence type="ECO:0000256" key="9">
    <source>
        <dbReference type="ARBA" id="ARBA00034075"/>
    </source>
</evidence>
<dbReference type="PANTHER" id="PTHR33938">
    <property type="entry name" value="FERULOYL ESTERASE B-RELATED"/>
    <property type="match status" value="1"/>
</dbReference>
<evidence type="ECO:0000256" key="5">
    <source>
        <dbReference type="ARBA" id="ARBA00022729"/>
    </source>
</evidence>
<evidence type="ECO:0000256" key="10">
    <source>
        <dbReference type="RuleBase" id="RU361238"/>
    </source>
</evidence>
<sequence length="521" mass="54446">MRLGFSSLIAAALLVGPAYASNGDGKPATAATPPCASLQPPPLPNVKYLNVKAAPQTGRCHVDIALTHGATGDHVVVTVLLPDAAKWNGRFLGLGGGGYVDAAQTSDLEDAVSRGYAAATTDAGVGTAGTGDWLLRPGTDEVDANALLDFASLSTHEMSVIAKALVSSYYGGARAFKSYWSGCSNGGRQGLVEAQRYPTDYDGILAGSPALSWHRFTPAGLYGYVVKSRLGYKGPACELTQMRAEAVKACDALDGLADGIIAAPHQCRFDPASVVGKPFRCDAPGIGSGTPGDFVFSKEAARIADVAWHGGSYRGQPLWHAHGYDADLNGVTYPSPLSQAWVARAVERTPSFDATTLDDAAFFDMVLKSQQLYADVIGSAEPNLAPAFRHGTKILSWHGLADYAVPYLGTVDYRARVAASVAAAAGLDVDDSLRVFVAPGVGHCGGGIGPKPDDPLQALVDWVEGGKPPERLAATYQGAQAGKRESLCRLPQMPTYARNGAVMCVDSAFVKSFKPLPPLHA</sequence>
<dbReference type="EC" id="3.1.1.-" evidence="10"/>
<dbReference type="PANTHER" id="PTHR33938:SF15">
    <property type="entry name" value="FERULOYL ESTERASE B-RELATED"/>
    <property type="match status" value="1"/>
</dbReference>
<dbReference type="EMBL" id="OOIP01000016">
    <property type="protein sequence ID" value="SPO39748.1"/>
    <property type="molecule type" value="Genomic_DNA"/>
</dbReference>
<name>A0A5C3F5H9_9BASI</name>
<dbReference type="GO" id="GO:0045493">
    <property type="term" value="P:xylan catabolic process"/>
    <property type="evidence" value="ECO:0007669"/>
    <property type="project" value="UniProtKB-KW"/>
</dbReference>
<comment type="catalytic activity">
    <reaction evidence="9">
        <text>feruloyl-polysaccharide + H2O = ferulate + polysaccharide.</text>
        <dbReference type="EC" id="3.1.1.73"/>
    </reaction>
</comment>
<evidence type="ECO:0000256" key="6">
    <source>
        <dbReference type="ARBA" id="ARBA00022801"/>
    </source>
</evidence>